<dbReference type="Proteomes" id="UP001232992">
    <property type="component" value="Unassembled WGS sequence"/>
</dbReference>
<organism evidence="3 4">
    <name type="scientific">Roseofilum casamattae BLCC-M143</name>
    <dbReference type="NCBI Taxonomy" id="3022442"/>
    <lineage>
        <taxon>Bacteria</taxon>
        <taxon>Bacillati</taxon>
        <taxon>Cyanobacteriota</taxon>
        <taxon>Cyanophyceae</taxon>
        <taxon>Desertifilales</taxon>
        <taxon>Desertifilaceae</taxon>
        <taxon>Roseofilum</taxon>
        <taxon>Roseofilum casamattae</taxon>
    </lineage>
</organism>
<evidence type="ECO:0000313" key="3">
    <source>
        <dbReference type="EMBL" id="MDJ1185391.1"/>
    </source>
</evidence>
<dbReference type="EMBL" id="JAQOSQ010000033">
    <property type="protein sequence ID" value="MDJ1185391.1"/>
    <property type="molecule type" value="Genomic_DNA"/>
</dbReference>
<sequence>MLRYASCNIASHLPDRFGMTFSSIKPRTLKLWLALSVALSPLLATFSLAKPSQAAVNAYCQLSPQEMQQKAQVRQAALGGNAKAQQDYQSLLQQHATQLQNCRARTWPHTQAIWLRLYPCDLFNGNLDIVMDRIVDRGYNEVYIEVFFDGQVLLPKNDNPTPWPSVVRLQGQENADLLQMAIAKAKQRGLRAYAWLFSMNFGYNYSLLSDRQQALARNGENHTSLSIHEQKDTNYEVGDVGGGDSDQVFIDPYHPQAKRDYYYLVNSILKRQPDGMLFDYIRYPRLTGGASVATKIQDLWIYGPASQQALYGRATNNKGRELIQAYIRQGYVTAADIQSADRRYPQEGYAQWQGRNAPQGRLSLAQRRARLQKDLWLLGVAHALQGVIDFLALASAPAQRQGLPTGAVFFPDANQVVGKGYDSRLQPWDKFPTSMEWHPMAYAVCGQTDCISNLVQRVLGMASSDVRVKPVLAGAWGRSMKNRPSLEAQMADLQQWRGQISGISHFAFSWQEPEIDRQRRSCRAN</sequence>
<name>A0ABT7C3S8_9CYAN</name>
<dbReference type="Pfam" id="PF02638">
    <property type="entry name" value="GHL10"/>
    <property type="match status" value="1"/>
</dbReference>
<keyword evidence="1" id="KW-0732">Signal</keyword>
<reference evidence="3 4" key="1">
    <citation type="submission" date="2023-01" db="EMBL/GenBank/DDBJ databases">
        <title>Novel diversity within Roseofilum (Cyanobacteria; Desertifilaceae) from marine benthic mats with descriptions of four novel species.</title>
        <authorList>
            <person name="Wang Y."/>
            <person name="Berthold D.E."/>
            <person name="Hu J."/>
            <person name="Lefler F.W."/>
            <person name="Laughinghouse H.D. IV."/>
        </authorList>
    </citation>
    <scope>NUCLEOTIDE SEQUENCE [LARGE SCALE GENOMIC DNA]</scope>
    <source>
        <strain evidence="3 4">BLCC-M143</strain>
    </source>
</reference>
<protein>
    <submittedName>
        <fullName evidence="3">Family 10 glycosylhydrolase</fullName>
    </submittedName>
</protein>
<gene>
    <name evidence="3" type="ORF">PMH09_19575</name>
</gene>
<accession>A0ABT7C3S8</accession>
<comment type="caution">
    <text evidence="3">The sequence shown here is derived from an EMBL/GenBank/DDBJ whole genome shotgun (WGS) entry which is preliminary data.</text>
</comment>
<evidence type="ECO:0000313" key="4">
    <source>
        <dbReference type="Proteomes" id="UP001232992"/>
    </source>
</evidence>
<keyword evidence="4" id="KW-1185">Reference proteome</keyword>
<proteinExistence type="predicted"/>
<dbReference type="PANTHER" id="PTHR43405">
    <property type="entry name" value="GLYCOSYL HYDROLASE DIGH"/>
    <property type="match status" value="1"/>
</dbReference>
<dbReference type="InterPro" id="IPR003790">
    <property type="entry name" value="GHL10"/>
</dbReference>
<feature type="domain" description="Glycosyl hydrolase-like 10" evidence="2">
    <location>
        <begin position="134"/>
        <end position="288"/>
    </location>
</feature>
<evidence type="ECO:0000256" key="1">
    <source>
        <dbReference type="ARBA" id="ARBA00022729"/>
    </source>
</evidence>
<dbReference type="InterPro" id="IPR052177">
    <property type="entry name" value="Divisome_Glycosyl_Hydrolase"/>
</dbReference>
<dbReference type="Gene3D" id="3.20.20.80">
    <property type="entry name" value="Glycosidases"/>
    <property type="match status" value="1"/>
</dbReference>
<dbReference type="PANTHER" id="PTHR43405:SF1">
    <property type="entry name" value="GLYCOSYL HYDROLASE DIGH"/>
    <property type="match status" value="1"/>
</dbReference>
<dbReference type="RefSeq" id="WP_283760034.1">
    <property type="nucleotide sequence ID" value="NZ_JAQOSQ010000033.1"/>
</dbReference>
<evidence type="ECO:0000259" key="2">
    <source>
        <dbReference type="Pfam" id="PF02638"/>
    </source>
</evidence>